<reference evidence="11 12" key="1">
    <citation type="submission" date="2019-06" db="EMBL/GenBank/DDBJ databases">
        <title>Desulfobotulus mexicanus sp. nov., a novel sulfate-reducing bacterium isolated from the sediment of an alkaline crater lake in Mexico.</title>
        <authorList>
            <person name="Hirschler-Rea A."/>
        </authorList>
    </citation>
    <scope>NUCLEOTIDE SEQUENCE [LARGE SCALE GENOMIC DNA]</scope>
    <source>
        <strain evidence="11 12">PAR22N</strain>
    </source>
</reference>
<dbReference type="AlphaFoldDB" id="A0A5S5MDW3"/>
<feature type="modified residue" description="N6-(pyridoxal phosphate)lysine" evidence="9">
    <location>
        <position position="231"/>
    </location>
</feature>
<dbReference type="InterPro" id="IPR050106">
    <property type="entry name" value="HistidinolP_aminotransfase"/>
</dbReference>
<evidence type="ECO:0000256" key="2">
    <source>
        <dbReference type="ARBA" id="ARBA00005011"/>
    </source>
</evidence>
<keyword evidence="6 9" id="KW-0808">Transferase</keyword>
<gene>
    <name evidence="9 11" type="primary">hisC</name>
    <name evidence="11" type="ORF">FIM25_12710</name>
</gene>
<dbReference type="Gene3D" id="3.90.1150.10">
    <property type="entry name" value="Aspartate Aminotransferase, domain 1"/>
    <property type="match status" value="1"/>
</dbReference>
<dbReference type="InterPro" id="IPR015424">
    <property type="entry name" value="PyrdxlP-dep_Trfase"/>
</dbReference>
<dbReference type="EMBL" id="VDMB01000018">
    <property type="protein sequence ID" value="TYT73894.1"/>
    <property type="molecule type" value="Genomic_DNA"/>
</dbReference>
<comment type="caution">
    <text evidence="11">The sequence shown here is derived from an EMBL/GenBank/DDBJ whole genome shotgun (WGS) entry which is preliminary data.</text>
</comment>
<organism evidence="11 12">
    <name type="scientific">Desulfobotulus mexicanus</name>
    <dbReference type="NCBI Taxonomy" id="2586642"/>
    <lineage>
        <taxon>Bacteria</taxon>
        <taxon>Pseudomonadati</taxon>
        <taxon>Thermodesulfobacteriota</taxon>
        <taxon>Desulfobacteria</taxon>
        <taxon>Desulfobacterales</taxon>
        <taxon>Desulfobacteraceae</taxon>
        <taxon>Desulfobotulus</taxon>
    </lineage>
</organism>
<dbReference type="InterPro" id="IPR005861">
    <property type="entry name" value="HisP_aminotrans"/>
</dbReference>
<sequence>MRMKKHPSMLVPEFIREIDPYIPSRPDHYLMAAYGIPVLHRLNNNENPFGPPPSAMEAIQSLDPKDMAIYPSGDAFDLRCHMAEKLGISPDQILCGNGANEIIQFVISAYCEAGDNIITADKTFAVYEWVAEFSGVEARLTPMKDHGFDPEAMLAFMDERTKIFFICNPNNPTGTFWDKETLHKFLEAVDGRAMVVVDEAYCEFAEDETFPDALILLDDHPNLLIFRTFSKMYGLAGLRIGYLIGQKDPVFDICRTRIVYSINSAAQKAAMAAFDDKEHIAKTKLMVKESKDWLKTRLEGMGLFVIAGEGNYLIAGLPFNDQLAYRKLIRKGYMVRTMTGFRYPNHIRITLREKPLMEGFAAALEEVLEERGCLKMIPSEPRKTEWKPVE</sequence>
<protein>
    <recommendedName>
        <fullName evidence="9">Histidinol-phosphate aminotransferase</fullName>
        <ecNumber evidence="9">2.6.1.9</ecNumber>
    </recommendedName>
    <alternativeName>
        <fullName evidence="9">Imidazole acetol-phosphate transaminase</fullName>
    </alternativeName>
</protein>
<comment type="subunit">
    <text evidence="4 9">Homodimer.</text>
</comment>
<keyword evidence="9" id="KW-0368">Histidine biosynthesis</keyword>
<dbReference type="CDD" id="cd00609">
    <property type="entry name" value="AAT_like"/>
    <property type="match status" value="1"/>
</dbReference>
<dbReference type="Pfam" id="PF00155">
    <property type="entry name" value="Aminotran_1_2"/>
    <property type="match status" value="1"/>
</dbReference>
<keyword evidence="12" id="KW-1185">Reference proteome</keyword>
<dbReference type="Proteomes" id="UP000321899">
    <property type="component" value="Unassembled WGS sequence"/>
</dbReference>
<keyword evidence="5 9" id="KW-0032">Aminotransferase</keyword>
<evidence type="ECO:0000256" key="5">
    <source>
        <dbReference type="ARBA" id="ARBA00022576"/>
    </source>
</evidence>
<dbReference type="SUPFAM" id="SSF53383">
    <property type="entry name" value="PLP-dependent transferases"/>
    <property type="match status" value="1"/>
</dbReference>
<evidence type="ECO:0000256" key="8">
    <source>
        <dbReference type="ARBA" id="ARBA00047481"/>
    </source>
</evidence>
<dbReference type="InterPro" id="IPR004839">
    <property type="entry name" value="Aminotransferase_I/II_large"/>
</dbReference>
<dbReference type="NCBIfam" id="TIGR01141">
    <property type="entry name" value="hisC"/>
    <property type="match status" value="1"/>
</dbReference>
<evidence type="ECO:0000256" key="7">
    <source>
        <dbReference type="ARBA" id="ARBA00022898"/>
    </source>
</evidence>
<dbReference type="InterPro" id="IPR015422">
    <property type="entry name" value="PyrdxlP-dep_Trfase_small"/>
</dbReference>
<dbReference type="HAMAP" id="MF_01023">
    <property type="entry name" value="HisC_aminotrans_2"/>
    <property type="match status" value="1"/>
</dbReference>
<keyword evidence="7 9" id="KW-0663">Pyridoxal phosphate</keyword>
<comment type="similarity">
    <text evidence="3 9">Belongs to the class-II pyridoxal-phosphate-dependent aminotransferase family. Histidinol-phosphate aminotransferase subfamily.</text>
</comment>
<comment type="pathway">
    <text evidence="2 9">Amino-acid biosynthesis; L-histidine biosynthesis; L-histidine from 5-phospho-alpha-D-ribose 1-diphosphate: step 7/9.</text>
</comment>
<dbReference type="UniPathway" id="UPA00031">
    <property type="reaction ID" value="UER00012"/>
</dbReference>
<keyword evidence="9" id="KW-0028">Amino-acid biosynthesis</keyword>
<dbReference type="GO" id="GO:0000105">
    <property type="term" value="P:L-histidine biosynthetic process"/>
    <property type="evidence" value="ECO:0007669"/>
    <property type="project" value="UniProtKB-UniRule"/>
</dbReference>
<evidence type="ECO:0000259" key="10">
    <source>
        <dbReference type="Pfam" id="PF00155"/>
    </source>
</evidence>
<dbReference type="OrthoDB" id="9813612at2"/>
<evidence type="ECO:0000313" key="12">
    <source>
        <dbReference type="Proteomes" id="UP000321899"/>
    </source>
</evidence>
<name>A0A5S5MDW3_9BACT</name>
<dbReference type="GO" id="GO:0004400">
    <property type="term" value="F:histidinol-phosphate transaminase activity"/>
    <property type="evidence" value="ECO:0007669"/>
    <property type="project" value="UniProtKB-UniRule"/>
</dbReference>
<dbReference type="InterPro" id="IPR015421">
    <property type="entry name" value="PyrdxlP-dep_Trfase_major"/>
</dbReference>
<comment type="catalytic activity">
    <reaction evidence="8 9">
        <text>L-histidinol phosphate + 2-oxoglutarate = 3-(imidazol-4-yl)-2-oxopropyl phosphate + L-glutamate</text>
        <dbReference type="Rhea" id="RHEA:23744"/>
        <dbReference type="ChEBI" id="CHEBI:16810"/>
        <dbReference type="ChEBI" id="CHEBI:29985"/>
        <dbReference type="ChEBI" id="CHEBI:57766"/>
        <dbReference type="ChEBI" id="CHEBI:57980"/>
        <dbReference type="EC" id="2.6.1.9"/>
    </reaction>
</comment>
<evidence type="ECO:0000256" key="1">
    <source>
        <dbReference type="ARBA" id="ARBA00001933"/>
    </source>
</evidence>
<evidence type="ECO:0000256" key="4">
    <source>
        <dbReference type="ARBA" id="ARBA00011738"/>
    </source>
</evidence>
<evidence type="ECO:0000313" key="11">
    <source>
        <dbReference type="EMBL" id="TYT73894.1"/>
    </source>
</evidence>
<dbReference type="Gene3D" id="3.40.640.10">
    <property type="entry name" value="Type I PLP-dependent aspartate aminotransferase-like (Major domain)"/>
    <property type="match status" value="1"/>
</dbReference>
<accession>A0A5S5MDW3</accession>
<proteinExistence type="inferred from homology"/>
<comment type="cofactor">
    <cofactor evidence="1 9">
        <name>pyridoxal 5'-phosphate</name>
        <dbReference type="ChEBI" id="CHEBI:597326"/>
    </cofactor>
</comment>
<evidence type="ECO:0000256" key="6">
    <source>
        <dbReference type="ARBA" id="ARBA00022679"/>
    </source>
</evidence>
<evidence type="ECO:0000256" key="3">
    <source>
        <dbReference type="ARBA" id="ARBA00007970"/>
    </source>
</evidence>
<dbReference type="GO" id="GO:0030170">
    <property type="term" value="F:pyridoxal phosphate binding"/>
    <property type="evidence" value="ECO:0007669"/>
    <property type="project" value="InterPro"/>
</dbReference>
<dbReference type="EC" id="2.6.1.9" evidence="9"/>
<evidence type="ECO:0000256" key="9">
    <source>
        <dbReference type="HAMAP-Rule" id="MF_01023"/>
    </source>
</evidence>
<feature type="domain" description="Aminotransferase class I/classII large" evidence="10">
    <location>
        <begin position="41"/>
        <end position="355"/>
    </location>
</feature>
<dbReference type="PANTHER" id="PTHR43643:SF3">
    <property type="entry name" value="HISTIDINOL-PHOSPHATE AMINOTRANSFERASE"/>
    <property type="match status" value="1"/>
</dbReference>
<dbReference type="PANTHER" id="PTHR43643">
    <property type="entry name" value="HISTIDINOL-PHOSPHATE AMINOTRANSFERASE 2"/>
    <property type="match status" value="1"/>
</dbReference>